<evidence type="ECO:0000313" key="3">
    <source>
        <dbReference type="Proteomes" id="UP000002640"/>
    </source>
</evidence>
<proteinExistence type="predicted"/>
<evidence type="ECO:0000313" key="2">
    <source>
        <dbReference type="EMBL" id="EGZ18518.1"/>
    </source>
</evidence>
<dbReference type="OMA" id="FDFNDCG"/>
<feature type="compositionally biased region" description="Basic residues" evidence="1">
    <location>
        <begin position="438"/>
        <end position="449"/>
    </location>
</feature>
<evidence type="ECO:0000256" key="1">
    <source>
        <dbReference type="SAM" id="MobiDB-lite"/>
    </source>
</evidence>
<feature type="region of interest" description="Disordered" evidence="1">
    <location>
        <begin position="1"/>
        <end position="23"/>
    </location>
</feature>
<gene>
    <name evidence="2" type="ORF">PHYSODRAFT_332296</name>
</gene>
<organism evidence="2 3">
    <name type="scientific">Phytophthora sojae (strain P6497)</name>
    <name type="common">Soybean stem and root rot agent</name>
    <name type="synonym">Phytophthora megasperma f. sp. glycines</name>
    <dbReference type="NCBI Taxonomy" id="1094619"/>
    <lineage>
        <taxon>Eukaryota</taxon>
        <taxon>Sar</taxon>
        <taxon>Stramenopiles</taxon>
        <taxon>Oomycota</taxon>
        <taxon>Peronosporomycetes</taxon>
        <taxon>Peronosporales</taxon>
        <taxon>Peronosporaceae</taxon>
        <taxon>Phytophthora</taxon>
    </lineage>
</organism>
<dbReference type="RefSeq" id="XP_009527576.1">
    <property type="nucleotide sequence ID" value="XM_009529281.1"/>
</dbReference>
<dbReference type="STRING" id="1094619.G4ZFQ0"/>
<protein>
    <recommendedName>
        <fullName evidence="4">EF-hand domain-containing protein</fullName>
    </recommendedName>
</protein>
<feature type="region of interest" description="Disordered" evidence="1">
    <location>
        <begin position="528"/>
        <end position="547"/>
    </location>
</feature>
<dbReference type="InterPro" id="IPR011992">
    <property type="entry name" value="EF-hand-dom_pair"/>
</dbReference>
<dbReference type="Proteomes" id="UP000002640">
    <property type="component" value="Unassembled WGS sequence"/>
</dbReference>
<accession>G4ZFQ0</accession>
<evidence type="ECO:0008006" key="4">
    <source>
        <dbReference type="Google" id="ProtNLM"/>
    </source>
</evidence>
<dbReference type="InParanoid" id="G4ZFQ0"/>
<dbReference type="KEGG" id="psoj:PHYSODRAFT_332296"/>
<dbReference type="AlphaFoldDB" id="G4ZFQ0"/>
<feature type="region of interest" description="Disordered" evidence="1">
    <location>
        <begin position="418"/>
        <end position="480"/>
    </location>
</feature>
<sequence length="751" mass="82515">MDPRVSTASGPKAKRWSKNPGSSHLLRNVRTLSAERLAVEAPEEEGRPQTCPAPTLTPHLHWNLNNSALNMLPKNQVEELYGLFMFYDSSTIGDALPSINCTRFMELLRDAGLLSNNDVIPSSSSVVPPTEGLRVESVERIFAQAVMGKMRVYLDADDQPALTFSLFCGAIMNCAMLLVPSEHPTDALRQTLPRLLACSIGTEHHASAAKKGLIGHLPTGGTLSCWIPEQSHAPLPQPEDGQQDFRDLPSFQQVIADCESDMALEELRQERVAKLYHIPDRLLASFEHDTIALISDKFRLYDVSERGVLPRHEIFALLSGLGKRVDLPDPYSVLPRLFASNNPMSGGGTGGGISSESEMTLAELLLAIEVTREAKRHSSAARLASMKIRLTRAATTARHSLSFEPNADDDNQSLLELNDVPVQDKSASTEGSKGAKERGRRRGVLKPRKSTLSQASDSDGPIRMTKSRGSKAHLVHHPSTANRRKAVLPWRTSSINSNKAEAMTSVAAELINQEEPTSRRQSALLATAREKEPTVVEADSLDTNIPNSNDTVSALHQVSDADHEPELLCPPIMTIEVCEPPSASNRKTIRIFLLLGGDHDGAICCTISLVFATKEITESEGIFYATAPNETTRTKPVLPTQKTLATALRMLKKCVITRMERGFEQRPAGQLIVVDKMLQDLNERQPHYSTPVIKTSRDTAFHWNLNNSALKTLTQNQVNQLYGLFKFYDSSAVGDDLPSINCARLLRDAVN</sequence>
<name>G4ZFQ0_PHYSP</name>
<reference evidence="2 3" key="1">
    <citation type="journal article" date="2006" name="Science">
        <title>Phytophthora genome sequences uncover evolutionary origins and mechanisms of pathogenesis.</title>
        <authorList>
            <person name="Tyler B.M."/>
            <person name="Tripathy S."/>
            <person name="Zhang X."/>
            <person name="Dehal P."/>
            <person name="Jiang R.H."/>
            <person name="Aerts A."/>
            <person name="Arredondo F.D."/>
            <person name="Baxter L."/>
            <person name="Bensasson D."/>
            <person name="Beynon J.L."/>
            <person name="Chapman J."/>
            <person name="Damasceno C.M."/>
            <person name="Dorrance A.E."/>
            <person name="Dou D."/>
            <person name="Dickerman A.W."/>
            <person name="Dubchak I.L."/>
            <person name="Garbelotto M."/>
            <person name="Gijzen M."/>
            <person name="Gordon S.G."/>
            <person name="Govers F."/>
            <person name="Grunwald N.J."/>
            <person name="Huang W."/>
            <person name="Ivors K.L."/>
            <person name="Jones R.W."/>
            <person name="Kamoun S."/>
            <person name="Krampis K."/>
            <person name="Lamour K.H."/>
            <person name="Lee M.K."/>
            <person name="McDonald W.H."/>
            <person name="Medina M."/>
            <person name="Meijer H.J."/>
            <person name="Nordberg E.K."/>
            <person name="Maclean D.J."/>
            <person name="Ospina-Giraldo M.D."/>
            <person name="Morris P.F."/>
            <person name="Phuntumart V."/>
            <person name="Putnam N.H."/>
            <person name="Rash S."/>
            <person name="Rose J.K."/>
            <person name="Sakihama Y."/>
            <person name="Salamov A.A."/>
            <person name="Savidor A."/>
            <person name="Scheuring C.F."/>
            <person name="Smith B.M."/>
            <person name="Sobral B.W."/>
            <person name="Terry A."/>
            <person name="Torto-Alalibo T.A."/>
            <person name="Win J."/>
            <person name="Xu Z."/>
            <person name="Zhang H."/>
            <person name="Grigoriev I.V."/>
            <person name="Rokhsar D.S."/>
            <person name="Boore J.L."/>
        </authorList>
    </citation>
    <scope>NUCLEOTIDE SEQUENCE [LARGE SCALE GENOMIC DNA]</scope>
    <source>
        <strain evidence="2 3">P6497</strain>
    </source>
</reference>
<feature type="compositionally biased region" description="Basic residues" evidence="1">
    <location>
        <begin position="465"/>
        <end position="480"/>
    </location>
</feature>
<keyword evidence="3" id="KW-1185">Reference proteome</keyword>
<dbReference type="EMBL" id="JH159154">
    <property type="protein sequence ID" value="EGZ18518.1"/>
    <property type="molecule type" value="Genomic_DNA"/>
</dbReference>
<dbReference type="SUPFAM" id="SSF47473">
    <property type="entry name" value="EF-hand"/>
    <property type="match status" value="1"/>
</dbReference>
<dbReference type="GeneID" id="20646432"/>